<keyword evidence="3" id="KW-1185">Reference proteome</keyword>
<reference evidence="2 3" key="1">
    <citation type="submission" date="2020-11" db="EMBL/GenBank/DDBJ databases">
        <title>Kefir isolates.</title>
        <authorList>
            <person name="Marcisauskas S."/>
            <person name="Kim Y."/>
            <person name="Blasche S."/>
        </authorList>
    </citation>
    <scope>NUCLEOTIDE SEQUENCE [LARGE SCALE GENOMIC DNA]</scope>
    <source>
        <strain evidence="2 3">OG2</strain>
    </source>
</reference>
<dbReference type="OrthoDB" id="4066051at2759"/>
<evidence type="ECO:0000313" key="3">
    <source>
        <dbReference type="Proteomes" id="UP000750334"/>
    </source>
</evidence>
<name>A0A9P6WET7_MAUEX</name>
<comment type="caution">
    <text evidence="2">The sequence shown here is derived from an EMBL/GenBank/DDBJ whole genome shotgun (WGS) entry which is preliminary data.</text>
</comment>
<feature type="region of interest" description="Disordered" evidence="1">
    <location>
        <begin position="1"/>
        <end position="109"/>
    </location>
</feature>
<accession>A0A9P6WET7</accession>
<dbReference type="AlphaFoldDB" id="A0A9P6WET7"/>
<organism evidence="2 3">
    <name type="scientific">Maudiozyma exigua</name>
    <name type="common">Yeast</name>
    <name type="synonym">Kazachstania exigua</name>
    <dbReference type="NCBI Taxonomy" id="34358"/>
    <lineage>
        <taxon>Eukaryota</taxon>
        <taxon>Fungi</taxon>
        <taxon>Dikarya</taxon>
        <taxon>Ascomycota</taxon>
        <taxon>Saccharomycotina</taxon>
        <taxon>Saccharomycetes</taxon>
        <taxon>Saccharomycetales</taxon>
        <taxon>Saccharomycetaceae</taxon>
        <taxon>Maudiozyma</taxon>
    </lineage>
</organism>
<evidence type="ECO:0000256" key="1">
    <source>
        <dbReference type="SAM" id="MobiDB-lite"/>
    </source>
</evidence>
<evidence type="ECO:0000313" key="2">
    <source>
        <dbReference type="EMBL" id="KAG0672335.1"/>
    </source>
</evidence>
<dbReference type="Proteomes" id="UP000750334">
    <property type="component" value="Unassembled WGS sequence"/>
</dbReference>
<dbReference type="EMBL" id="PUHR01000003">
    <property type="protein sequence ID" value="KAG0672335.1"/>
    <property type="molecule type" value="Genomic_DNA"/>
</dbReference>
<protein>
    <submittedName>
        <fullName evidence="2">Uncharacterized protein</fullName>
    </submittedName>
</protein>
<gene>
    <name evidence="2" type="ORF">C6P45_003019</name>
</gene>
<proteinExistence type="predicted"/>
<feature type="compositionally biased region" description="Polar residues" evidence="1">
    <location>
        <begin position="38"/>
        <end position="64"/>
    </location>
</feature>
<sequence length="456" mass="52944">MTSEEEEEDSYHSAQADISKLNSRSSNEDNEIIPDSAAYSSSESDNETSFHNVISFNDEIQLSDSSEDQTDPDAPSAKHSNDNDDDMDLPLSKRIRKPPTVVTTGAKLDRSHIRSNPVNSFQLVQESDLNKLGADSERLKTWSSLQSMIQQQSPAEERMTSVTELVRNKKNDLFENLANKDTIKKNLVDLIINETISNKYHDWHFIKYNCAKKINTSNINSLMETIGCVHNCHDEYKFVIEDKDLDRYDSYCIMFPVKYILDAVYDLIQSSSLTSYEDGSQMFKFIICLLLDKKIYESPDIYDKNWSYIIADLVKRQYVSRPLDYITQLEEIFTGLDEKLYFILYRLCSILPMIKPMLMEHYFKKDPQNLIDKFNTMLDERKYEKLLYFIMFVYGSSLLPFEQDESATNEDIKTKLDTNKTHLYFTDCIYDLAQTTTSEVEVSLIKSLLNIYSKII</sequence>